<dbReference type="InterPro" id="IPR029472">
    <property type="entry name" value="Copia-like_N"/>
</dbReference>
<dbReference type="PANTHER" id="PTHR47481:SF10">
    <property type="entry name" value="COPIA-LIKE POLYPROTEIN_RETROTRANSPOSON"/>
    <property type="match status" value="1"/>
</dbReference>
<reference evidence="3" key="1">
    <citation type="journal article" date="2014" name="Nat. Commun.">
        <title>The emerging biofuel crop Camelina sativa retains a highly undifferentiated hexaploid genome structure.</title>
        <authorList>
            <person name="Kagale S."/>
            <person name="Koh C."/>
            <person name="Nixon J."/>
            <person name="Bollina V."/>
            <person name="Clarke W.E."/>
            <person name="Tuteja R."/>
            <person name="Spillane C."/>
            <person name="Robinson S.J."/>
            <person name="Links M.G."/>
            <person name="Clarke C."/>
            <person name="Higgins E.E."/>
            <person name="Huebert T."/>
            <person name="Sharpe A.G."/>
            <person name="Parkin I.A."/>
        </authorList>
    </citation>
    <scope>NUCLEOTIDE SEQUENCE [LARGE SCALE GENOMIC DNA]</scope>
    <source>
        <strain evidence="3">cv. DH55</strain>
    </source>
</reference>
<dbReference type="Proteomes" id="UP000694864">
    <property type="component" value="Chromosome 5"/>
</dbReference>
<feature type="compositionally biased region" description="Polar residues" evidence="1">
    <location>
        <begin position="313"/>
        <end position="327"/>
    </location>
</feature>
<dbReference type="GeneID" id="104789745"/>
<accession>A0ABM1RPN2</accession>
<feature type="compositionally biased region" description="Gly residues" evidence="1">
    <location>
        <begin position="225"/>
        <end position="235"/>
    </location>
</feature>
<feature type="domain" description="Retrotransposon Copia-like N-terminal" evidence="2">
    <location>
        <begin position="25"/>
        <end position="62"/>
    </location>
</feature>
<feature type="region of interest" description="Disordered" evidence="1">
    <location>
        <begin position="307"/>
        <end position="327"/>
    </location>
</feature>
<dbReference type="PANTHER" id="PTHR47481">
    <property type="match status" value="1"/>
</dbReference>
<evidence type="ECO:0000313" key="4">
    <source>
        <dbReference type="RefSeq" id="XP_019100970.1"/>
    </source>
</evidence>
<dbReference type="RefSeq" id="XP_019100970.1">
    <property type="nucleotide sequence ID" value="XM_019245425.1"/>
</dbReference>
<evidence type="ECO:0000313" key="3">
    <source>
        <dbReference type="Proteomes" id="UP000694864"/>
    </source>
</evidence>
<sequence length="327" mass="36179">MVSELMALASMAFYSVPSLNISNCVTVTLTQKNYILWKSQFESFLAGQGLLGFVTGSISAPSTTAVATSLDGTRTEATNPEYSTWHRTDQLIILTEYPHLGCLSFKGVYMTLDKKDRTMESYLRDLKGICDQLASVDSPVTEKMKIFAAMNGLGREYEPIKTTIETLVDSSPNLTLDDVIPKLTGYDDRLVGYLSETAVLVTPHVAFHVSQPTSEYYHQNNSRGRGNGNRYGRGRGSFSTRGRGFHQQIFSDGSQTTRSSVVCQICGKTGHHALKCWHRFDNGYQYEDVPRALAAMRITKVTDQQGADWLPDSGSSAHVTNTVQNLQ</sequence>
<protein>
    <submittedName>
        <fullName evidence="4">Uncharacterized protein LOC104789745</fullName>
    </submittedName>
</protein>
<name>A0ABM1RPN2_CAMSA</name>
<dbReference type="InterPro" id="IPR036875">
    <property type="entry name" value="Znf_CCHC_sf"/>
</dbReference>
<evidence type="ECO:0000256" key="1">
    <source>
        <dbReference type="SAM" id="MobiDB-lite"/>
    </source>
</evidence>
<proteinExistence type="predicted"/>
<reference evidence="4" key="2">
    <citation type="submission" date="2025-08" db="UniProtKB">
        <authorList>
            <consortium name="RefSeq"/>
        </authorList>
    </citation>
    <scope>IDENTIFICATION</scope>
    <source>
        <tissue evidence="4">Leaf</tissue>
    </source>
</reference>
<gene>
    <name evidence="4" type="primary">LOC104789745</name>
</gene>
<dbReference type="Pfam" id="PF14244">
    <property type="entry name" value="Retrotran_gag_3"/>
    <property type="match status" value="1"/>
</dbReference>
<evidence type="ECO:0000259" key="2">
    <source>
        <dbReference type="Pfam" id="PF14244"/>
    </source>
</evidence>
<organism evidence="3 4">
    <name type="scientific">Camelina sativa</name>
    <name type="common">False flax</name>
    <name type="synonym">Myagrum sativum</name>
    <dbReference type="NCBI Taxonomy" id="90675"/>
    <lineage>
        <taxon>Eukaryota</taxon>
        <taxon>Viridiplantae</taxon>
        <taxon>Streptophyta</taxon>
        <taxon>Embryophyta</taxon>
        <taxon>Tracheophyta</taxon>
        <taxon>Spermatophyta</taxon>
        <taxon>Magnoliopsida</taxon>
        <taxon>eudicotyledons</taxon>
        <taxon>Gunneridae</taxon>
        <taxon>Pentapetalae</taxon>
        <taxon>rosids</taxon>
        <taxon>malvids</taxon>
        <taxon>Brassicales</taxon>
        <taxon>Brassicaceae</taxon>
        <taxon>Camelineae</taxon>
        <taxon>Camelina</taxon>
    </lineage>
</organism>
<feature type="region of interest" description="Disordered" evidence="1">
    <location>
        <begin position="216"/>
        <end position="237"/>
    </location>
</feature>
<dbReference type="SUPFAM" id="SSF57756">
    <property type="entry name" value="Retrovirus zinc finger-like domains"/>
    <property type="match status" value="1"/>
</dbReference>
<keyword evidence="3" id="KW-1185">Reference proteome</keyword>
<dbReference type="Pfam" id="PF14223">
    <property type="entry name" value="Retrotran_gag_2"/>
    <property type="match status" value="1"/>
</dbReference>